<dbReference type="InterPro" id="IPR002575">
    <property type="entry name" value="Aminoglycoside_PTrfase"/>
</dbReference>
<protein>
    <recommendedName>
        <fullName evidence="1">Aminoglycoside phosphotransferase domain-containing protein</fullName>
    </recommendedName>
</protein>
<proteinExistence type="predicted"/>
<dbReference type="PANTHER" id="PTHR21310:SF37">
    <property type="entry name" value="AMINOGLYCOSIDE PHOSPHOTRANSFERASE DOMAIN-CONTAINING PROTEIN"/>
    <property type="match status" value="1"/>
</dbReference>
<keyword evidence="3" id="KW-1185">Reference proteome</keyword>
<reference evidence="2 3" key="1">
    <citation type="submission" date="2016-03" db="EMBL/GenBank/DDBJ databases">
        <title>Fine-scale spatial genetic structure of a fungal parasite of coffee scale insects.</title>
        <authorList>
            <person name="Jackson D."/>
            <person name="Zemenick K.A."/>
            <person name="Malloure B."/>
            <person name="Quandt C.A."/>
            <person name="James T.Y."/>
        </authorList>
    </citation>
    <scope>NUCLEOTIDE SEQUENCE [LARGE SCALE GENOMIC DNA]</scope>
    <source>
        <strain evidence="2 3">UM487</strain>
    </source>
</reference>
<dbReference type="InterPro" id="IPR011009">
    <property type="entry name" value="Kinase-like_dom_sf"/>
</dbReference>
<dbReference type="Proteomes" id="UP000243081">
    <property type="component" value="Unassembled WGS sequence"/>
</dbReference>
<feature type="domain" description="Aminoglycoside phosphotransferase" evidence="1">
    <location>
        <begin position="97"/>
        <end position="355"/>
    </location>
</feature>
<dbReference type="InterPro" id="IPR051678">
    <property type="entry name" value="AGP_Transferase"/>
</dbReference>
<sequence>MRATTNQKVAKRGTQAVMRTKDHTGALAVPQMKVDRLVHAMFREKQRQWLDKMLDRAKRKQIGHLVSKLWDGVPRHMPDPQGGSYNLAHIMEFDSNQAAVLRQVNLGTSMFPDEKTTNEVNVMQLVADRTTIPVACVQCAKLTEDPIEKGTKDLDTYDLRPFILMEYLPHNTDMGRALNTPELSEEQPPVLNPKLDPTELKKLCRLAARALLDLWKLEFDAIGSPELIEEAPCRVTRRPLTRRMNELVAMGGCRRADLPQLAFTSTQKYFVALAQLHIDHLAYQQNDAFSDELDCTRKYAARLLFRRMMNSREPSACDEGPFKLWCDDFRPTNILLSGDNIAGVIDWEFAYAAPAEFSCAPPWWLLLQRPEDWEAGWGDWTEKFEVALGTFLEAMTEAEDAAIASESLAEGQRLSRRMRESWENGDFWVMYCLQTDYAFDLVFWNGIFPRHHGSCEDFETAWRKAWSLLTEEEKQGAMRFTATRHGDKVPFCGN</sequence>
<comment type="caution">
    <text evidence="2">The sequence shown here is derived from an EMBL/GenBank/DDBJ whole genome shotgun (WGS) entry which is preliminary data.</text>
</comment>
<evidence type="ECO:0000313" key="3">
    <source>
        <dbReference type="Proteomes" id="UP000243081"/>
    </source>
</evidence>
<dbReference type="PANTHER" id="PTHR21310">
    <property type="entry name" value="AMINOGLYCOSIDE PHOSPHOTRANSFERASE-RELATED-RELATED"/>
    <property type="match status" value="1"/>
</dbReference>
<dbReference type="EMBL" id="LUKN01002266">
    <property type="protein sequence ID" value="OAQ99366.1"/>
    <property type="molecule type" value="Genomic_DNA"/>
</dbReference>
<dbReference type="OMA" id="LAYQQND"/>
<evidence type="ECO:0000259" key="1">
    <source>
        <dbReference type="Pfam" id="PF01636"/>
    </source>
</evidence>
<organism evidence="2 3">
    <name type="scientific">Cordyceps confragosa</name>
    <name type="common">Lecanicillium lecanii</name>
    <dbReference type="NCBI Taxonomy" id="2714763"/>
    <lineage>
        <taxon>Eukaryota</taxon>
        <taxon>Fungi</taxon>
        <taxon>Dikarya</taxon>
        <taxon>Ascomycota</taxon>
        <taxon>Pezizomycotina</taxon>
        <taxon>Sordariomycetes</taxon>
        <taxon>Hypocreomycetidae</taxon>
        <taxon>Hypocreales</taxon>
        <taxon>Cordycipitaceae</taxon>
        <taxon>Akanthomyces</taxon>
    </lineage>
</organism>
<evidence type="ECO:0000313" key="2">
    <source>
        <dbReference type="EMBL" id="OAQ99366.1"/>
    </source>
</evidence>
<accession>A0A179I9K4</accession>
<dbReference type="AlphaFoldDB" id="A0A179I9K4"/>
<dbReference type="Pfam" id="PF01636">
    <property type="entry name" value="APH"/>
    <property type="match status" value="1"/>
</dbReference>
<gene>
    <name evidence="2" type="ORF">LLEC1_07137</name>
</gene>
<name>A0A179I9K4_CORDF</name>
<dbReference type="SUPFAM" id="SSF56112">
    <property type="entry name" value="Protein kinase-like (PK-like)"/>
    <property type="match status" value="1"/>
</dbReference>
<dbReference type="OrthoDB" id="5412996at2759"/>